<evidence type="ECO:0000256" key="1">
    <source>
        <dbReference type="SAM" id="MobiDB-lite"/>
    </source>
</evidence>
<proteinExistence type="predicted"/>
<reference evidence="2 3" key="1">
    <citation type="submission" date="2017-10" db="EMBL/GenBank/DDBJ databases">
        <title>genome sequences of Staph epi in chlorhexidine trial.</title>
        <authorList>
            <person name="Greninger A.L."/>
            <person name="Addetia A."/>
            <person name="Qin X."/>
            <person name="Zerr D."/>
        </authorList>
    </citation>
    <scope>NUCLEOTIDE SEQUENCE [LARGE SCALE GENOMIC DNA]</scope>
    <source>
        <strain evidence="2 3">SCH-17</strain>
    </source>
</reference>
<dbReference type="EMBL" id="PEJG01000012">
    <property type="protein sequence ID" value="PIH09634.1"/>
    <property type="molecule type" value="Genomic_DNA"/>
</dbReference>
<dbReference type="AlphaFoldDB" id="A0AAE5V6E1"/>
<sequence length="373" mass="41498">MNGYRRGAYENMTKDMNNEEKNSNVMHNVKSSDWLSQNFGVRFRYNALGDINTQNIVSSKDSFGITKGVQSVSMHAGSTLAITDPNKAKGIIYMPEHLTHSQKWSHAVDQGIYNGGGINEGPYVAISKIGKGKAAFIGDSSLVEDRSPKYLREDNGKPKKTYDGFKEQDNGKLLNNLTTWLGKKESQSSMKDMGIKLDNKTPLLNFEQPENSIEPQKEPWTNPIEGYKWYDRSTFKTGSYGSNQRGADDGVDDKSSSHQNQNAKVELTLPQNIQPHHPFQFTIKLTGYEPNSTISDVRVGLYKDGGKQIGSFSSNRNQFNTLGYSPGQSIKANGAGEASFTLTAKVTDEIKDANIRVKQGKKILLTQKMNENF</sequence>
<dbReference type="InterPro" id="IPR039975">
    <property type="entry name" value="IFT52"/>
</dbReference>
<dbReference type="PANTHER" id="PTHR12969:SF7">
    <property type="entry name" value="INTRAFLAGELLAR TRANSPORT PROTEIN 52 HOMOLOG"/>
    <property type="match status" value="1"/>
</dbReference>
<dbReference type="PANTHER" id="PTHR12969">
    <property type="entry name" value="NGD5/OSM-6/IFT52"/>
    <property type="match status" value="1"/>
</dbReference>
<protein>
    <submittedName>
        <fullName evidence="2">Uncharacterized protein</fullName>
    </submittedName>
</protein>
<evidence type="ECO:0000313" key="2">
    <source>
        <dbReference type="EMBL" id="PIH09634.1"/>
    </source>
</evidence>
<organism evidence="2 3">
    <name type="scientific">Staphylococcus epidermidis</name>
    <dbReference type="NCBI Taxonomy" id="1282"/>
    <lineage>
        <taxon>Bacteria</taxon>
        <taxon>Bacillati</taxon>
        <taxon>Bacillota</taxon>
        <taxon>Bacilli</taxon>
        <taxon>Bacillales</taxon>
        <taxon>Staphylococcaceae</taxon>
        <taxon>Staphylococcus</taxon>
    </lineage>
</organism>
<evidence type="ECO:0000313" key="3">
    <source>
        <dbReference type="Proteomes" id="UP000228502"/>
    </source>
</evidence>
<name>A0AAE5V6E1_STAEP</name>
<accession>A0AAE5V6E1</accession>
<gene>
    <name evidence="2" type="ORF">CTJ08_09995</name>
</gene>
<feature type="compositionally biased region" description="Basic and acidic residues" evidence="1">
    <location>
        <begin position="246"/>
        <end position="256"/>
    </location>
</feature>
<feature type="region of interest" description="Disordered" evidence="1">
    <location>
        <begin position="240"/>
        <end position="261"/>
    </location>
</feature>
<dbReference type="Proteomes" id="UP000228502">
    <property type="component" value="Unassembled WGS sequence"/>
</dbReference>
<comment type="caution">
    <text evidence="2">The sequence shown here is derived from an EMBL/GenBank/DDBJ whole genome shotgun (WGS) entry which is preliminary data.</text>
</comment>